<accession>A0AAY4AUJ6</accession>
<feature type="chain" id="PRO_5044265733" description="TERF1-interacting nuclear factor 2 N-terminal domain-containing protein" evidence="1">
    <location>
        <begin position="25"/>
        <end position="77"/>
    </location>
</feature>
<feature type="signal peptide" evidence="1">
    <location>
        <begin position="1"/>
        <end position="24"/>
    </location>
</feature>
<protein>
    <recommendedName>
        <fullName evidence="2">TERF1-interacting nuclear factor 2 N-terminal domain-containing protein</fullName>
    </recommendedName>
</protein>
<dbReference type="GO" id="GO:0070187">
    <property type="term" value="C:shelterin complex"/>
    <property type="evidence" value="ECO:0007669"/>
    <property type="project" value="InterPro"/>
</dbReference>
<dbReference type="GO" id="GO:0016233">
    <property type="term" value="P:telomere capping"/>
    <property type="evidence" value="ECO:0007669"/>
    <property type="project" value="InterPro"/>
</dbReference>
<organism evidence="3 4">
    <name type="scientific">Denticeps clupeoides</name>
    <name type="common">denticle herring</name>
    <dbReference type="NCBI Taxonomy" id="299321"/>
    <lineage>
        <taxon>Eukaryota</taxon>
        <taxon>Metazoa</taxon>
        <taxon>Chordata</taxon>
        <taxon>Craniata</taxon>
        <taxon>Vertebrata</taxon>
        <taxon>Euteleostomi</taxon>
        <taxon>Actinopterygii</taxon>
        <taxon>Neopterygii</taxon>
        <taxon>Teleostei</taxon>
        <taxon>Clupei</taxon>
        <taxon>Clupeiformes</taxon>
        <taxon>Denticipitoidei</taxon>
        <taxon>Denticipitidae</taxon>
        <taxon>Denticeps</taxon>
    </lineage>
</organism>
<dbReference type="PANTHER" id="PTHR15512">
    <property type="entry name" value="TERF1-INTERACTING NUCLEAR FACTOR 2"/>
    <property type="match status" value="1"/>
</dbReference>
<dbReference type="AlphaFoldDB" id="A0AAY4AUJ6"/>
<dbReference type="GO" id="GO:0042162">
    <property type="term" value="F:telomeric DNA binding"/>
    <property type="evidence" value="ECO:0007669"/>
    <property type="project" value="TreeGrafter"/>
</dbReference>
<reference evidence="3" key="2">
    <citation type="submission" date="2025-08" db="UniProtKB">
        <authorList>
            <consortium name="Ensembl"/>
        </authorList>
    </citation>
    <scope>IDENTIFICATION</scope>
</reference>
<keyword evidence="1" id="KW-0732">Signal</keyword>
<dbReference type="PANTHER" id="PTHR15512:SF2">
    <property type="match status" value="1"/>
</dbReference>
<proteinExistence type="predicted"/>
<evidence type="ECO:0000259" key="2">
    <source>
        <dbReference type="Pfam" id="PF14973"/>
    </source>
</evidence>
<dbReference type="InterPro" id="IPR029400">
    <property type="entry name" value="TINF2_N"/>
</dbReference>
<reference evidence="3" key="3">
    <citation type="submission" date="2025-09" db="UniProtKB">
        <authorList>
            <consortium name="Ensembl"/>
        </authorList>
    </citation>
    <scope>IDENTIFICATION</scope>
</reference>
<dbReference type="InterPro" id="IPR039098">
    <property type="entry name" value="TINF2"/>
</dbReference>
<dbReference type="Ensembl" id="ENSDCDT00010013083.1">
    <property type="protein sequence ID" value="ENSDCDP00010012484.1"/>
    <property type="gene ID" value="ENSDCDG00010005598.1"/>
</dbReference>
<evidence type="ECO:0000256" key="1">
    <source>
        <dbReference type="SAM" id="SignalP"/>
    </source>
</evidence>
<dbReference type="Pfam" id="PF14973">
    <property type="entry name" value="TINF2_N"/>
    <property type="match status" value="1"/>
</dbReference>
<reference evidence="3 4" key="1">
    <citation type="submission" date="2020-06" db="EMBL/GenBank/DDBJ databases">
        <authorList>
            <consortium name="Wellcome Sanger Institute Data Sharing"/>
        </authorList>
    </citation>
    <scope>NUCLEOTIDE SEQUENCE [LARGE SCALE GENOMIC DNA]</scope>
</reference>
<evidence type="ECO:0000313" key="4">
    <source>
        <dbReference type="Proteomes" id="UP000694580"/>
    </source>
</evidence>
<dbReference type="Proteomes" id="UP000694580">
    <property type="component" value="Chromosome 15"/>
</dbReference>
<evidence type="ECO:0000313" key="3">
    <source>
        <dbReference type="Ensembl" id="ENSDCDP00010012484.1"/>
    </source>
</evidence>
<name>A0AAY4AUJ6_9TELE</name>
<sequence length="77" mass="8638">MFPGPSLPFSSLRLLMSPLRLMSAFLWHVAEEQCVAHFGKLEEFVALVTDVVPGLVSQSQVTKLVMQLRFKVSFALM</sequence>
<keyword evidence="4" id="KW-1185">Reference proteome</keyword>
<feature type="domain" description="TERF1-interacting nuclear factor 2 N-terminal" evidence="2">
    <location>
        <begin position="27"/>
        <end position="76"/>
    </location>
</feature>
<dbReference type="GeneTree" id="ENSGT00940000172707"/>
<dbReference type="GO" id="GO:1904356">
    <property type="term" value="P:regulation of telomere maintenance via telomere lengthening"/>
    <property type="evidence" value="ECO:0007669"/>
    <property type="project" value="TreeGrafter"/>
</dbReference>